<dbReference type="GO" id="GO:0006633">
    <property type="term" value="P:fatty acid biosynthetic process"/>
    <property type="evidence" value="ECO:0007669"/>
    <property type="project" value="InterPro"/>
</dbReference>
<keyword evidence="4" id="KW-0479">Metal-binding</keyword>
<evidence type="ECO:0000256" key="6">
    <source>
        <dbReference type="ARBA" id="ARBA00023194"/>
    </source>
</evidence>
<dbReference type="NCBIfam" id="TIGR00556">
    <property type="entry name" value="pantethn_trn"/>
    <property type="match status" value="1"/>
</dbReference>
<dbReference type="Pfam" id="PF01648">
    <property type="entry name" value="ACPS"/>
    <property type="match status" value="1"/>
</dbReference>
<dbReference type="InterPro" id="IPR055066">
    <property type="entry name" value="AASDHPPT_N"/>
</dbReference>
<feature type="domain" description="4'-phosphopantetheinyl transferase" evidence="7">
    <location>
        <begin position="104"/>
        <end position="206"/>
    </location>
</feature>
<dbReference type="InterPro" id="IPR037143">
    <property type="entry name" value="4-PPantetheinyl_Trfase_dom_sf"/>
</dbReference>
<keyword evidence="5" id="KW-0460">Magnesium</keyword>
<evidence type="ECO:0000313" key="9">
    <source>
        <dbReference type="EMBL" id="PEN50633.1"/>
    </source>
</evidence>
<dbReference type="GO" id="GO:0005829">
    <property type="term" value="C:cytosol"/>
    <property type="evidence" value="ECO:0007669"/>
    <property type="project" value="TreeGrafter"/>
</dbReference>
<comment type="cofactor">
    <cofactor evidence="1">
        <name>Mg(2+)</name>
        <dbReference type="ChEBI" id="CHEBI:18420"/>
    </cofactor>
</comment>
<dbReference type="SUPFAM" id="SSF56214">
    <property type="entry name" value="4'-phosphopantetheinyl transferase"/>
    <property type="match status" value="2"/>
</dbReference>
<dbReference type="AlphaFoldDB" id="A0AB36SH69"/>
<comment type="caution">
    <text evidence="9">The sequence shown here is derived from an EMBL/GenBank/DDBJ whole genome shotgun (WGS) entry which is preliminary data.</text>
</comment>
<comment type="similarity">
    <text evidence="2">Belongs to the P-Pant transferase superfamily. Gsp/Sfp/HetI/AcpT family.</text>
</comment>
<organism evidence="9 10">
    <name type="scientific">Bacillus toyonensis</name>
    <dbReference type="NCBI Taxonomy" id="155322"/>
    <lineage>
        <taxon>Bacteria</taxon>
        <taxon>Bacillati</taxon>
        <taxon>Bacillota</taxon>
        <taxon>Bacilli</taxon>
        <taxon>Bacillales</taxon>
        <taxon>Bacillaceae</taxon>
        <taxon>Bacillus</taxon>
        <taxon>Bacillus cereus group</taxon>
    </lineage>
</organism>
<dbReference type="InterPro" id="IPR008278">
    <property type="entry name" value="4-PPantetheinyl_Trfase_dom"/>
</dbReference>
<dbReference type="Gene3D" id="3.90.470.20">
    <property type="entry name" value="4'-phosphopantetheinyl transferase domain"/>
    <property type="match status" value="2"/>
</dbReference>
<name>A0AB36SH69_9BACI</name>
<dbReference type="Proteomes" id="UP000220934">
    <property type="component" value="Unassembled WGS sequence"/>
</dbReference>
<evidence type="ECO:0000256" key="3">
    <source>
        <dbReference type="ARBA" id="ARBA00022679"/>
    </source>
</evidence>
<dbReference type="PANTHER" id="PTHR12215:SF10">
    <property type="entry name" value="L-AMINOADIPATE-SEMIALDEHYDE DEHYDROGENASE-PHOSPHOPANTETHEINYL TRANSFERASE"/>
    <property type="match status" value="1"/>
</dbReference>
<dbReference type="RefSeq" id="WP_098059260.1">
    <property type="nucleotide sequence ID" value="NZ_JAKJPX010000013.1"/>
</dbReference>
<evidence type="ECO:0000313" key="10">
    <source>
        <dbReference type="Proteomes" id="UP000220934"/>
    </source>
</evidence>
<dbReference type="GO" id="GO:0000287">
    <property type="term" value="F:magnesium ion binding"/>
    <property type="evidence" value="ECO:0007669"/>
    <property type="project" value="InterPro"/>
</dbReference>
<reference evidence="9 10" key="1">
    <citation type="submission" date="2017-09" db="EMBL/GenBank/DDBJ databases">
        <title>Large-scale bioinformatics analysis of Bacillus genomes uncovers conserved roles of natural products in bacterial physiology.</title>
        <authorList>
            <consortium name="Agbiome Team Llc"/>
            <person name="Bleich R.M."/>
            <person name="Kirk G.J."/>
            <person name="Santa Maria K.C."/>
            <person name="Allen S.E."/>
            <person name="Farag S."/>
            <person name="Shank E.A."/>
            <person name="Bowers A."/>
        </authorList>
    </citation>
    <scope>NUCLEOTIDE SEQUENCE [LARGE SCALE GENOMIC DNA]</scope>
    <source>
        <strain evidence="9 10">AFS027958</strain>
    </source>
</reference>
<dbReference type="EMBL" id="NUAJ01000025">
    <property type="protein sequence ID" value="PEN50633.1"/>
    <property type="molecule type" value="Genomic_DNA"/>
</dbReference>
<evidence type="ECO:0000259" key="8">
    <source>
        <dbReference type="Pfam" id="PF22624"/>
    </source>
</evidence>
<proteinExistence type="inferred from homology"/>
<protein>
    <submittedName>
        <fullName evidence="9">4-phosphopantetheinyl transferase</fullName>
    </submittedName>
</protein>
<dbReference type="Pfam" id="PF22624">
    <property type="entry name" value="AASDHPPT_N"/>
    <property type="match status" value="1"/>
</dbReference>
<dbReference type="PANTHER" id="PTHR12215">
    <property type="entry name" value="PHOSPHOPANTETHEINE TRANSFERASE"/>
    <property type="match status" value="1"/>
</dbReference>
<dbReference type="InterPro" id="IPR004568">
    <property type="entry name" value="Ppantetheine-prot_Trfase_dom"/>
</dbReference>
<evidence type="ECO:0000256" key="2">
    <source>
        <dbReference type="ARBA" id="ARBA00010990"/>
    </source>
</evidence>
<dbReference type="GO" id="GO:0019878">
    <property type="term" value="P:lysine biosynthetic process via aminoadipic acid"/>
    <property type="evidence" value="ECO:0007669"/>
    <property type="project" value="TreeGrafter"/>
</dbReference>
<gene>
    <name evidence="9" type="ORF">CN596_22520</name>
</gene>
<evidence type="ECO:0000256" key="5">
    <source>
        <dbReference type="ARBA" id="ARBA00022842"/>
    </source>
</evidence>
<evidence type="ECO:0000256" key="4">
    <source>
        <dbReference type="ARBA" id="ARBA00022723"/>
    </source>
</evidence>
<dbReference type="GO" id="GO:0017000">
    <property type="term" value="P:antibiotic biosynthetic process"/>
    <property type="evidence" value="ECO:0007669"/>
    <property type="project" value="UniProtKB-KW"/>
</dbReference>
<evidence type="ECO:0000256" key="1">
    <source>
        <dbReference type="ARBA" id="ARBA00001946"/>
    </source>
</evidence>
<dbReference type="InterPro" id="IPR050559">
    <property type="entry name" value="P-Pant_transferase_sf"/>
</dbReference>
<evidence type="ECO:0000259" key="7">
    <source>
        <dbReference type="Pfam" id="PF01648"/>
    </source>
</evidence>
<dbReference type="GO" id="GO:0008897">
    <property type="term" value="F:holo-[acyl-carrier-protein] synthase activity"/>
    <property type="evidence" value="ECO:0007669"/>
    <property type="project" value="InterPro"/>
</dbReference>
<keyword evidence="3 9" id="KW-0808">Transferase</keyword>
<keyword evidence="6" id="KW-0045">Antibiotic biosynthesis</keyword>
<sequence>MIEIYIVKIPAKIENKFFQQLLQCVSNEKRKKIQSFRRMEDAYRALIADLLVRNLIIRKYNVLNEEIEFQNNFYGKPYLQGFSKFEFNISHSGEWVVCVVDKFSIGVDIEMIKPIEFDIAKCFFTEEEYDDLLTVDSLKRLDYFYDLWTIKESYVKAIGKGLTIPLNSFLVKKQGLEHIEIIQNNKKNSYIVKQYCIDDQYKLSVCAMHNKFPAYPQRIDFTTISQEMLNKNVLF</sequence>
<accession>A0AB36SH69</accession>
<feature type="domain" description="4'-phosphopantetheinyl transferase N-terminal" evidence="8">
    <location>
        <begin position="17"/>
        <end position="99"/>
    </location>
</feature>